<proteinExistence type="predicted"/>
<accession>A0AAW0CST7</accession>
<keyword evidence="2" id="KW-1185">Reference proteome</keyword>
<gene>
    <name evidence="1" type="ORF">VNI00_009013</name>
</gene>
<sequence>MISDSRRFTIGGQARIHTYGDQYNDSTVIKADIVHVRQALPVKKCREGRLEDDEYEQFREIIRGDLHSVRELRGLKELDLDKLHCQERKEPLRYNDPRTFHISKVRGEDGQFTVVHYHGEDAQEVTYTSLSSCGVY</sequence>
<protein>
    <submittedName>
        <fullName evidence="1">Uncharacterized protein</fullName>
    </submittedName>
</protein>
<comment type="caution">
    <text evidence="1">The sequence shown here is derived from an EMBL/GenBank/DDBJ whole genome shotgun (WGS) entry which is preliminary data.</text>
</comment>
<reference evidence="1 2" key="1">
    <citation type="submission" date="2024-01" db="EMBL/GenBank/DDBJ databases">
        <title>A draft genome for a cacao thread blight-causing isolate of Paramarasmius palmivorus.</title>
        <authorList>
            <person name="Baruah I.K."/>
            <person name="Bukari Y."/>
            <person name="Amoako-Attah I."/>
            <person name="Meinhardt L.W."/>
            <person name="Bailey B.A."/>
            <person name="Cohen S.P."/>
        </authorList>
    </citation>
    <scope>NUCLEOTIDE SEQUENCE [LARGE SCALE GENOMIC DNA]</scope>
    <source>
        <strain evidence="1 2">GH-12</strain>
    </source>
</reference>
<dbReference type="AlphaFoldDB" id="A0AAW0CST7"/>
<evidence type="ECO:0000313" key="1">
    <source>
        <dbReference type="EMBL" id="KAK7041724.1"/>
    </source>
</evidence>
<name>A0AAW0CST7_9AGAR</name>
<dbReference type="EMBL" id="JAYKXP010000032">
    <property type="protein sequence ID" value="KAK7041724.1"/>
    <property type="molecule type" value="Genomic_DNA"/>
</dbReference>
<dbReference type="Proteomes" id="UP001383192">
    <property type="component" value="Unassembled WGS sequence"/>
</dbReference>
<organism evidence="1 2">
    <name type="scientific">Paramarasmius palmivorus</name>
    <dbReference type="NCBI Taxonomy" id="297713"/>
    <lineage>
        <taxon>Eukaryota</taxon>
        <taxon>Fungi</taxon>
        <taxon>Dikarya</taxon>
        <taxon>Basidiomycota</taxon>
        <taxon>Agaricomycotina</taxon>
        <taxon>Agaricomycetes</taxon>
        <taxon>Agaricomycetidae</taxon>
        <taxon>Agaricales</taxon>
        <taxon>Marasmiineae</taxon>
        <taxon>Marasmiaceae</taxon>
        <taxon>Paramarasmius</taxon>
    </lineage>
</organism>
<evidence type="ECO:0000313" key="2">
    <source>
        <dbReference type="Proteomes" id="UP001383192"/>
    </source>
</evidence>